<sequence length="549" mass="62214">MPDFSRSEGMNKNREENGRSYFYLHTQYVNSRAMKEMITTESTAGFNNHFVTNNGDTGSNSIGAGPNSRRYAVLSTEWIGVIGEELGIHPLPDTLLKRLAEDASYRLREVLHKCMTRLKHSKRKRLTSGDVNAVITTLCDVDPVIGAPERMPEYHSEAKVFIPHDRIVDLAQRVNDPPSIAQVNFPYLQESEVADSRLTDARNSYAKKALKTLFNGSQKTFQVLLNDCATNPQMGGEGVIDKLMSIARSMVISNNAQYTRVSTRTCQLIIVVASNSEAVYPYHLTSVDKLTELLLELLLGQSFINPNLETLFKECALKLMLRWPSVADKYIPVLENALVKKENENSEYVKNRITAMELLAGVQPLTFFQSPSHSVCSPENILLATTRGSTLWQRIAFSVYAFLKADRYYLIQPSIIEHYGDSLLPYIYIKEDRVKQEDRKSVPFPIIMKSKIKYANVKLSLNTKVYGDRQIIFPDSTLRGPRKEIRFAFAGGRPVPSSNLRRASLRANYEILRSDLRASFALVASRRLLVYKNDKKRLPSLYNLVNTHL</sequence>
<dbReference type="SMART" id="SM00803">
    <property type="entry name" value="TAF"/>
    <property type="match status" value="1"/>
</dbReference>
<dbReference type="Proteomes" id="UP000694920">
    <property type="component" value="Unplaced"/>
</dbReference>
<gene>
    <name evidence="9" type="primary">LOC107272600</name>
</gene>
<dbReference type="InterPro" id="IPR037796">
    <property type="entry name" value="TAF6"/>
</dbReference>
<dbReference type="CDD" id="cd22932">
    <property type="entry name" value="HFD_TAF6L"/>
    <property type="match status" value="1"/>
</dbReference>
<name>A0AAJ7W6I9_CEPCN</name>
<evidence type="ECO:0000259" key="7">
    <source>
        <dbReference type="SMART" id="SM00803"/>
    </source>
</evidence>
<dbReference type="GO" id="GO:0046695">
    <property type="term" value="C:SLIK (SAGA-like) complex"/>
    <property type="evidence" value="ECO:0007669"/>
    <property type="project" value="InterPro"/>
</dbReference>
<keyword evidence="4" id="KW-0804">Transcription</keyword>
<evidence type="ECO:0000313" key="8">
    <source>
        <dbReference type="Proteomes" id="UP000694920"/>
    </source>
</evidence>
<dbReference type="AlphaFoldDB" id="A0AAJ7W6I9"/>
<dbReference type="GeneID" id="107272600"/>
<evidence type="ECO:0000256" key="4">
    <source>
        <dbReference type="ARBA" id="ARBA00023163"/>
    </source>
</evidence>
<evidence type="ECO:0000256" key="1">
    <source>
        <dbReference type="ARBA" id="ARBA00004123"/>
    </source>
</evidence>
<keyword evidence="8" id="KW-1185">Reference proteome</keyword>
<dbReference type="GO" id="GO:0046982">
    <property type="term" value="F:protein heterodimerization activity"/>
    <property type="evidence" value="ECO:0007669"/>
    <property type="project" value="InterPro"/>
</dbReference>
<dbReference type="GO" id="GO:0003713">
    <property type="term" value="F:transcription coactivator activity"/>
    <property type="evidence" value="ECO:0007669"/>
    <property type="project" value="TreeGrafter"/>
</dbReference>
<dbReference type="InterPro" id="IPR009072">
    <property type="entry name" value="Histone-fold"/>
</dbReference>
<evidence type="ECO:0000313" key="9">
    <source>
        <dbReference type="RefSeq" id="XP_024945697.1"/>
    </source>
</evidence>
<dbReference type="GO" id="GO:0051123">
    <property type="term" value="P:RNA polymerase II preinitiation complex assembly"/>
    <property type="evidence" value="ECO:0007669"/>
    <property type="project" value="TreeGrafter"/>
</dbReference>
<dbReference type="GO" id="GO:0000124">
    <property type="term" value="C:SAGA complex"/>
    <property type="evidence" value="ECO:0007669"/>
    <property type="project" value="InterPro"/>
</dbReference>
<evidence type="ECO:0000256" key="3">
    <source>
        <dbReference type="ARBA" id="ARBA00023015"/>
    </source>
</evidence>
<comment type="similarity">
    <text evidence="2">Belongs to the TAF6 family.</text>
</comment>
<proteinExistence type="inferred from homology"/>
<dbReference type="PANTHER" id="PTHR10221:SF9">
    <property type="entry name" value="TRANSCRIPTION INITIATION FACTOR TFIID SUBUNIT 6"/>
    <property type="match status" value="1"/>
</dbReference>
<dbReference type="PANTHER" id="PTHR10221">
    <property type="entry name" value="TRANSCRIPTION INITIATION FACTOR TFIID SUBUNIT 6"/>
    <property type="match status" value="1"/>
</dbReference>
<evidence type="ECO:0000256" key="6">
    <source>
        <dbReference type="ARBA" id="ARBA00040091"/>
    </source>
</evidence>
<protein>
    <recommendedName>
        <fullName evidence="6">Transcription initiation factor TFIID subunit 6</fullName>
    </recommendedName>
</protein>
<comment type="subcellular location">
    <subcellularLocation>
        <location evidence="1">Nucleus</location>
    </subcellularLocation>
</comment>
<keyword evidence="5" id="KW-0539">Nucleus</keyword>
<dbReference type="RefSeq" id="XP_024945697.1">
    <property type="nucleotide sequence ID" value="XM_025089929.1"/>
</dbReference>
<dbReference type="GO" id="GO:0016251">
    <property type="term" value="F:RNA polymerase II general transcription initiation factor activity"/>
    <property type="evidence" value="ECO:0007669"/>
    <property type="project" value="InterPro"/>
</dbReference>
<evidence type="ECO:0000256" key="5">
    <source>
        <dbReference type="ARBA" id="ARBA00023242"/>
    </source>
</evidence>
<evidence type="ECO:0000256" key="2">
    <source>
        <dbReference type="ARBA" id="ARBA00007688"/>
    </source>
</evidence>
<dbReference type="SUPFAM" id="SSF47113">
    <property type="entry name" value="Histone-fold"/>
    <property type="match status" value="1"/>
</dbReference>
<dbReference type="InterPro" id="IPR004823">
    <property type="entry name" value="TAF_TATA-bd_Histone-like_dom"/>
</dbReference>
<feature type="domain" description="TATA box binding protein associated factor (TAF) histone-like fold" evidence="7">
    <location>
        <begin position="72"/>
        <end position="139"/>
    </location>
</feature>
<dbReference type="GO" id="GO:0005669">
    <property type="term" value="C:transcription factor TFIID complex"/>
    <property type="evidence" value="ECO:0007669"/>
    <property type="project" value="InterPro"/>
</dbReference>
<keyword evidence="3" id="KW-0805">Transcription regulation</keyword>
<accession>A0AAJ7W6I9</accession>
<dbReference type="Gene3D" id="1.10.20.10">
    <property type="entry name" value="Histone, subunit A"/>
    <property type="match status" value="1"/>
</dbReference>
<reference evidence="9" key="1">
    <citation type="submission" date="2025-08" db="UniProtKB">
        <authorList>
            <consortium name="RefSeq"/>
        </authorList>
    </citation>
    <scope>IDENTIFICATION</scope>
</reference>
<dbReference type="Pfam" id="PF02969">
    <property type="entry name" value="TAF"/>
    <property type="match status" value="1"/>
</dbReference>
<organism evidence="8 9">
    <name type="scientific">Cephus cinctus</name>
    <name type="common">Wheat stem sawfly</name>
    <dbReference type="NCBI Taxonomy" id="211228"/>
    <lineage>
        <taxon>Eukaryota</taxon>
        <taxon>Metazoa</taxon>
        <taxon>Ecdysozoa</taxon>
        <taxon>Arthropoda</taxon>
        <taxon>Hexapoda</taxon>
        <taxon>Insecta</taxon>
        <taxon>Pterygota</taxon>
        <taxon>Neoptera</taxon>
        <taxon>Endopterygota</taxon>
        <taxon>Hymenoptera</taxon>
        <taxon>Cephoidea</taxon>
        <taxon>Cephidae</taxon>
        <taxon>Cephus</taxon>
    </lineage>
</organism>